<name>A0A9X9Q4W6_GULGU</name>
<protein>
    <submittedName>
        <fullName evidence="3">Uncharacterized protein</fullName>
    </submittedName>
</protein>
<feature type="signal peptide" evidence="2">
    <location>
        <begin position="1"/>
        <end position="22"/>
    </location>
</feature>
<accession>A0A9X9Q4W6</accession>
<reference evidence="3 4" key="1">
    <citation type="submission" date="2018-10" db="EMBL/GenBank/DDBJ databases">
        <authorList>
            <person name="Ekblom R."/>
            <person name="Jareborg N."/>
        </authorList>
    </citation>
    <scope>NUCLEOTIDE SEQUENCE [LARGE SCALE GENOMIC DNA]</scope>
    <source>
        <tissue evidence="3">Muscle</tissue>
    </source>
</reference>
<proteinExistence type="predicted"/>
<evidence type="ECO:0000313" key="4">
    <source>
        <dbReference type="Proteomes" id="UP000269945"/>
    </source>
</evidence>
<keyword evidence="2" id="KW-0732">Signal</keyword>
<sequence>CQWPALLPALTQWLWNWAESCGTRLVPTRCGEFTANLRRFCCQASVILRRAWALPPTWEEIVQSTWALNPKCWSKTWTQSYGAGAHGRAGSRSCWGARGDGTSSRKHRQGGKEGVLKEAYLGGASSGGPPAAS</sequence>
<feature type="non-terminal residue" evidence="3">
    <location>
        <position position="133"/>
    </location>
</feature>
<dbReference type="Proteomes" id="UP000269945">
    <property type="component" value="Unassembled WGS sequence"/>
</dbReference>
<dbReference type="EMBL" id="CYRY02036077">
    <property type="protein sequence ID" value="VCX15833.1"/>
    <property type="molecule type" value="Genomic_DNA"/>
</dbReference>
<gene>
    <name evidence="3" type="ORF">BN2614_LOCUS7</name>
</gene>
<dbReference type="AlphaFoldDB" id="A0A9X9Q4W6"/>
<evidence type="ECO:0000313" key="3">
    <source>
        <dbReference type="EMBL" id="VCX15833.1"/>
    </source>
</evidence>
<keyword evidence="4" id="KW-1185">Reference proteome</keyword>
<evidence type="ECO:0000256" key="1">
    <source>
        <dbReference type="SAM" id="MobiDB-lite"/>
    </source>
</evidence>
<feature type="chain" id="PRO_5040906860" evidence="2">
    <location>
        <begin position="23"/>
        <end position="133"/>
    </location>
</feature>
<comment type="caution">
    <text evidence="3">The sequence shown here is derived from an EMBL/GenBank/DDBJ whole genome shotgun (WGS) entry which is preliminary data.</text>
</comment>
<feature type="non-terminal residue" evidence="3">
    <location>
        <position position="1"/>
    </location>
</feature>
<feature type="region of interest" description="Disordered" evidence="1">
    <location>
        <begin position="82"/>
        <end position="133"/>
    </location>
</feature>
<organism evidence="3 4">
    <name type="scientific">Gulo gulo</name>
    <name type="common">Wolverine</name>
    <name type="synonym">Gluton</name>
    <dbReference type="NCBI Taxonomy" id="48420"/>
    <lineage>
        <taxon>Eukaryota</taxon>
        <taxon>Metazoa</taxon>
        <taxon>Chordata</taxon>
        <taxon>Craniata</taxon>
        <taxon>Vertebrata</taxon>
        <taxon>Euteleostomi</taxon>
        <taxon>Mammalia</taxon>
        <taxon>Eutheria</taxon>
        <taxon>Laurasiatheria</taxon>
        <taxon>Carnivora</taxon>
        <taxon>Caniformia</taxon>
        <taxon>Musteloidea</taxon>
        <taxon>Mustelidae</taxon>
        <taxon>Guloninae</taxon>
        <taxon>Gulo</taxon>
    </lineage>
</organism>
<evidence type="ECO:0000256" key="2">
    <source>
        <dbReference type="SAM" id="SignalP"/>
    </source>
</evidence>
<feature type="compositionally biased region" description="Low complexity" evidence="1">
    <location>
        <begin position="82"/>
        <end position="93"/>
    </location>
</feature>